<reference evidence="1 2" key="1">
    <citation type="submission" date="2022-10" db="EMBL/GenBank/DDBJ databases">
        <title>Comparative genomics and taxonomic characterization of three novel marine species of genus Reichenbachiella exhibiting antioxidant and polysaccharide degradation activities.</title>
        <authorList>
            <person name="Muhammad N."/>
            <person name="Lee Y.-J."/>
            <person name="Ko J."/>
            <person name="Kim S.-G."/>
        </authorList>
    </citation>
    <scope>NUCLEOTIDE SEQUENCE [LARGE SCALE GENOMIC DNA]</scope>
    <source>
        <strain evidence="1 2">ABR2-5</strain>
    </source>
</reference>
<evidence type="ECO:0000313" key="1">
    <source>
        <dbReference type="EMBL" id="MCV9388866.1"/>
    </source>
</evidence>
<dbReference type="PANTHER" id="PTHR41260:SF1">
    <property type="entry name" value="PROTEIN ECSC"/>
    <property type="match status" value="1"/>
</dbReference>
<dbReference type="PANTHER" id="PTHR41260">
    <property type="entry name" value="PROTEIN ECSC"/>
    <property type="match status" value="1"/>
</dbReference>
<dbReference type="Proteomes" id="UP001300692">
    <property type="component" value="Unassembled WGS sequence"/>
</dbReference>
<dbReference type="EMBL" id="JAOYOD010000001">
    <property type="protein sequence ID" value="MCV9388866.1"/>
    <property type="molecule type" value="Genomic_DNA"/>
</dbReference>
<name>A0ABT3CYT8_9BACT</name>
<keyword evidence="2" id="KW-1185">Reference proteome</keyword>
<dbReference type="RefSeq" id="WP_264139755.1">
    <property type="nucleotide sequence ID" value="NZ_JAOYOD010000001.1"/>
</dbReference>
<dbReference type="Pfam" id="PF12787">
    <property type="entry name" value="EcsC"/>
    <property type="match status" value="1"/>
</dbReference>
<proteinExistence type="predicted"/>
<accession>A0ABT3CYT8</accession>
<gene>
    <name evidence="1" type="ORF">N7U62_19470</name>
</gene>
<protein>
    <submittedName>
        <fullName evidence="1">EcsC family protein</fullName>
    </submittedName>
</protein>
<dbReference type="InterPro" id="IPR024787">
    <property type="entry name" value="EcsC"/>
</dbReference>
<evidence type="ECO:0000313" key="2">
    <source>
        <dbReference type="Proteomes" id="UP001300692"/>
    </source>
</evidence>
<comment type="caution">
    <text evidence="1">The sequence shown here is derived from an EMBL/GenBank/DDBJ whole genome shotgun (WGS) entry which is preliminary data.</text>
</comment>
<sequence length="246" mass="28374">MRIYKEKINSEVEEWKVSIQTPQPISYSGIKRLQRKINKMTPHRVHELITNTVKQITRGVLSGVEYTTSKPATTLAIHNAEDIIRETIWFYASSAAAQGAFTGLGGIFSSIADFPLWMSIKMKMLFEIAGHYGFDTQDYKERLFILHVFQLSFASPSRRPRLLKLIENWEQSSEELPSNIHDFDWKKFQLEYRDNLDISKVFQLIPGIGAIIGGCVNHKLTYRLGKTAMMAYRIRVLQNEQCALRN</sequence>
<organism evidence="1 2">
    <name type="scientific">Reichenbachiella ulvae</name>
    <dbReference type="NCBI Taxonomy" id="2980104"/>
    <lineage>
        <taxon>Bacteria</taxon>
        <taxon>Pseudomonadati</taxon>
        <taxon>Bacteroidota</taxon>
        <taxon>Cytophagia</taxon>
        <taxon>Cytophagales</taxon>
        <taxon>Reichenbachiellaceae</taxon>
        <taxon>Reichenbachiella</taxon>
    </lineage>
</organism>